<dbReference type="RefSeq" id="WP_011752253.1">
    <property type="nucleotide sequence ID" value="NC_008698.1"/>
</dbReference>
<evidence type="ECO:0000259" key="4">
    <source>
        <dbReference type="Pfam" id="PF20268"/>
    </source>
</evidence>
<dbReference type="Pfam" id="PF01172">
    <property type="entry name" value="SBDS_N"/>
    <property type="match status" value="1"/>
</dbReference>
<dbReference type="PANTHER" id="PTHR10927">
    <property type="entry name" value="RIBOSOME MATURATION PROTEIN SBDS"/>
    <property type="match status" value="1"/>
</dbReference>
<dbReference type="InterPro" id="IPR039100">
    <property type="entry name" value="Sdo1/SBDS-like"/>
</dbReference>
<dbReference type="InterPro" id="IPR035647">
    <property type="entry name" value="EFG_III/V"/>
</dbReference>
<name>A1RXQ8_THEPD</name>
<dbReference type="Pfam" id="PF09377">
    <property type="entry name" value="SBDS_domain_II"/>
    <property type="match status" value="1"/>
</dbReference>
<feature type="domain" description="Ribosome maturation protein SDO1/SBDS central" evidence="3">
    <location>
        <begin position="101"/>
        <end position="161"/>
    </location>
</feature>
<proteinExistence type="inferred from homology"/>
<evidence type="ECO:0000259" key="2">
    <source>
        <dbReference type="Pfam" id="PF01172"/>
    </source>
</evidence>
<dbReference type="STRING" id="368408.Tpen_0583"/>
<dbReference type="Proteomes" id="UP000000641">
    <property type="component" value="Chromosome"/>
</dbReference>
<comment type="similarity">
    <text evidence="1">Belongs to the SDO1/SBDS family.</text>
</comment>
<dbReference type="SUPFAM" id="SSF109728">
    <property type="entry name" value="Hypothetical protein AF0491, middle domain"/>
    <property type="match status" value="1"/>
</dbReference>
<dbReference type="InterPro" id="IPR002140">
    <property type="entry name" value="Sdo1/SBDS"/>
</dbReference>
<organism evidence="5 6">
    <name type="scientific">Thermofilum pendens (strain DSM 2475 / Hrk 5)</name>
    <dbReference type="NCBI Taxonomy" id="368408"/>
    <lineage>
        <taxon>Archaea</taxon>
        <taxon>Thermoproteota</taxon>
        <taxon>Thermoprotei</taxon>
        <taxon>Thermofilales</taxon>
        <taxon>Thermofilaceae</taxon>
        <taxon>Thermofilum</taxon>
    </lineage>
</organism>
<evidence type="ECO:0000256" key="1">
    <source>
        <dbReference type="ARBA" id="ARBA00007433"/>
    </source>
</evidence>
<dbReference type="eggNOG" id="arCOG04187">
    <property type="taxonomic scope" value="Archaea"/>
</dbReference>
<reference evidence="6" key="1">
    <citation type="journal article" date="2008" name="J. Bacteriol.">
        <title>Genome sequence of Thermofilum pendens reveals an exceptional loss of biosynthetic pathways without genome reduction.</title>
        <authorList>
            <person name="Anderson I."/>
            <person name="Rodriguez J."/>
            <person name="Susanti D."/>
            <person name="Porat I."/>
            <person name="Reich C."/>
            <person name="Ulrich L.E."/>
            <person name="Elkins J.G."/>
            <person name="Mavromatis K."/>
            <person name="Lykidis A."/>
            <person name="Kim E."/>
            <person name="Thompson L.S."/>
            <person name="Nolan M."/>
            <person name="Land M."/>
            <person name="Copeland A."/>
            <person name="Lapidus A."/>
            <person name="Lucas S."/>
            <person name="Detter C."/>
            <person name="Zhulin I.B."/>
            <person name="Olsen G.J."/>
            <person name="Whitman W."/>
            <person name="Mukhopadhyay B."/>
            <person name="Bristow J."/>
            <person name="Kyrpides N."/>
        </authorList>
    </citation>
    <scope>NUCLEOTIDE SEQUENCE [LARGE SCALE GENOMIC DNA]</scope>
    <source>
        <strain evidence="6">DSM 2475 / Hrk 5</strain>
    </source>
</reference>
<evidence type="ECO:0000259" key="3">
    <source>
        <dbReference type="Pfam" id="PF09377"/>
    </source>
</evidence>
<dbReference type="OrthoDB" id="84504at2157"/>
<dbReference type="HOGENOM" id="CLU_043216_2_0_2"/>
<dbReference type="InterPro" id="IPR018978">
    <property type="entry name" value="SDO1/SBDS_central"/>
</dbReference>
<feature type="domain" description="Ribosome maturation protein SDO1/SBDS N-terminal" evidence="2">
    <location>
        <begin position="8"/>
        <end position="93"/>
    </location>
</feature>
<dbReference type="Gene3D" id="1.10.10.900">
    <property type="entry name" value="SBDS protein C-terminal domain, subdomain 1"/>
    <property type="match status" value="1"/>
</dbReference>
<feature type="domain" description="Ribosome maturation protein SDO1/SBDS C-terminal" evidence="4">
    <location>
        <begin position="166"/>
        <end position="232"/>
    </location>
</feature>
<dbReference type="EMBL" id="CP000505">
    <property type="protein sequence ID" value="ABL77988.1"/>
    <property type="molecule type" value="Genomic_DNA"/>
</dbReference>
<sequence>MSGKRRLSIARLERGGKRYEIIVDVEKAWLYKNGEKLNVREIMEGEFIYYDANRGLKASESELKKVFGTDNIYSVAEIILKQGELLLTTEQRRELIEQKKRQIIELISRNAVDPRTNAPIPAKRIELALEEARVSIDPFKPAELQVPDVIKALRMTLPMKIMKAIMAVYIPAAYVGKAYHAVSKMGKVLRENYRSDGSLDLEIEVPAGLQSSIVEKVASLTKGSGDVKLIRMEPV</sequence>
<dbReference type="GeneID" id="4600698"/>
<dbReference type="Pfam" id="PF20268">
    <property type="entry name" value="SBDS_C"/>
    <property type="match status" value="1"/>
</dbReference>
<evidence type="ECO:0000313" key="5">
    <source>
        <dbReference type="EMBL" id="ABL77988.1"/>
    </source>
</evidence>
<dbReference type="PANTHER" id="PTHR10927:SF4">
    <property type="entry name" value="RIBOSOME MATURATION PROTEIN SDO1 HOMOLOG"/>
    <property type="match status" value="1"/>
</dbReference>
<accession>A1RXQ8</accession>
<dbReference type="InterPro" id="IPR036786">
    <property type="entry name" value="Ribosome_mat_SBDS_N_sf"/>
</dbReference>
<dbReference type="InterPro" id="IPR046928">
    <property type="entry name" value="SDO1/SBDS_C"/>
</dbReference>
<keyword evidence="6" id="KW-1185">Reference proteome</keyword>
<gene>
    <name evidence="5" type="ordered locus">Tpen_0583</name>
</gene>
<dbReference type="SUPFAM" id="SSF89895">
    <property type="entry name" value="FYSH domain"/>
    <property type="match status" value="1"/>
</dbReference>
<dbReference type="InterPro" id="IPR037188">
    <property type="entry name" value="Sdo1/SBDS_central_sf"/>
</dbReference>
<dbReference type="KEGG" id="tpe:Tpen_0583"/>
<dbReference type="AlphaFoldDB" id="A1RXQ8"/>
<dbReference type="InterPro" id="IPR019783">
    <property type="entry name" value="SDO1/SBDS_N"/>
</dbReference>
<dbReference type="GO" id="GO:0042256">
    <property type="term" value="P:cytosolic ribosome assembly"/>
    <property type="evidence" value="ECO:0007669"/>
    <property type="project" value="InterPro"/>
</dbReference>
<dbReference type="SUPFAM" id="SSF54980">
    <property type="entry name" value="EF-G C-terminal domain-like"/>
    <property type="match status" value="1"/>
</dbReference>
<protein>
    <submittedName>
        <fullName evidence="5">Shwachman-Bodian-Diamond syndrome protein</fullName>
    </submittedName>
</protein>
<dbReference type="EnsemblBacteria" id="ABL77988">
    <property type="protein sequence ID" value="ABL77988"/>
    <property type="gene ID" value="Tpen_0583"/>
</dbReference>
<dbReference type="Gene3D" id="3.30.1250.10">
    <property type="entry name" value="Ribosome maturation protein SBDS, N-terminal domain"/>
    <property type="match status" value="1"/>
</dbReference>
<evidence type="ECO:0000313" key="6">
    <source>
        <dbReference type="Proteomes" id="UP000000641"/>
    </source>
</evidence>
<dbReference type="NCBIfam" id="TIGR00291">
    <property type="entry name" value="RNA_SBDS"/>
    <property type="match status" value="1"/>
</dbReference>
<dbReference type="Gene3D" id="3.30.70.240">
    <property type="match status" value="1"/>
</dbReference>